<dbReference type="InterPro" id="IPR011992">
    <property type="entry name" value="EF-hand-dom_pair"/>
</dbReference>
<dbReference type="PROSITE" id="PS00018">
    <property type="entry name" value="EF_HAND_1"/>
    <property type="match status" value="1"/>
</dbReference>
<evidence type="ECO:0000313" key="5">
    <source>
        <dbReference type="Proteomes" id="UP001159428"/>
    </source>
</evidence>
<feature type="domain" description="EF-hand" evidence="3">
    <location>
        <begin position="439"/>
        <end position="474"/>
    </location>
</feature>
<evidence type="ECO:0000259" key="3">
    <source>
        <dbReference type="PROSITE" id="PS50222"/>
    </source>
</evidence>
<keyword evidence="1" id="KW-0106">Calcium</keyword>
<dbReference type="Proteomes" id="UP001159428">
    <property type="component" value="Unassembled WGS sequence"/>
</dbReference>
<comment type="caution">
    <text evidence="4">The sequence shown here is derived from an EMBL/GenBank/DDBJ whole genome shotgun (WGS) entry which is preliminary data.</text>
</comment>
<reference evidence="4 5" key="1">
    <citation type="submission" date="2022-05" db="EMBL/GenBank/DDBJ databases">
        <authorList>
            <consortium name="Genoscope - CEA"/>
            <person name="William W."/>
        </authorList>
    </citation>
    <scope>NUCLEOTIDE SEQUENCE [LARGE SCALE GENOMIC DNA]</scope>
</reference>
<evidence type="ECO:0000313" key="4">
    <source>
        <dbReference type="EMBL" id="CAH3104507.1"/>
    </source>
</evidence>
<evidence type="ECO:0000256" key="2">
    <source>
        <dbReference type="SAM" id="MobiDB-lite"/>
    </source>
</evidence>
<keyword evidence="5" id="KW-1185">Reference proteome</keyword>
<accession>A0AAU9W7R4</accession>
<feature type="compositionally biased region" description="Polar residues" evidence="2">
    <location>
        <begin position="55"/>
        <end position="67"/>
    </location>
</feature>
<feature type="region of interest" description="Disordered" evidence="2">
    <location>
        <begin position="55"/>
        <end position="87"/>
    </location>
</feature>
<gene>
    <name evidence="4" type="ORF">PMEA_00034768</name>
</gene>
<dbReference type="Gene3D" id="1.10.238.10">
    <property type="entry name" value="EF-hand"/>
    <property type="match status" value="1"/>
</dbReference>
<feature type="region of interest" description="Disordered" evidence="2">
    <location>
        <begin position="233"/>
        <end position="306"/>
    </location>
</feature>
<proteinExistence type="predicted"/>
<protein>
    <recommendedName>
        <fullName evidence="3">EF-hand domain-containing protein</fullName>
    </recommendedName>
</protein>
<name>A0AAU9W7R4_9CNID</name>
<dbReference type="InterPro" id="IPR002048">
    <property type="entry name" value="EF_hand_dom"/>
</dbReference>
<dbReference type="SUPFAM" id="SSF47473">
    <property type="entry name" value="EF-hand"/>
    <property type="match status" value="1"/>
</dbReference>
<evidence type="ECO:0000256" key="1">
    <source>
        <dbReference type="ARBA" id="ARBA00022837"/>
    </source>
</evidence>
<feature type="compositionally biased region" description="Basic and acidic residues" evidence="2">
    <location>
        <begin position="240"/>
        <end position="285"/>
    </location>
</feature>
<organism evidence="4 5">
    <name type="scientific">Pocillopora meandrina</name>
    <dbReference type="NCBI Taxonomy" id="46732"/>
    <lineage>
        <taxon>Eukaryota</taxon>
        <taxon>Metazoa</taxon>
        <taxon>Cnidaria</taxon>
        <taxon>Anthozoa</taxon>
        <taxon>Hexacorallia</taxon>
        <taxon>Scleractinia</taxon>
        <taxon>Astrocoeniina</taxon>
        <taxon>Pocilloporidae</taxon>
        <taxon>Pocillopora</taxon>
    </lineage>
</organism>
<dbReference type="PROSITE" id="PS50222">
    <property type="entry name" value="EF_HAND_2"/>
    <property type="match status" value="1"/>
</dbReference>
<dbReference type="SMART" id="SM00054">
    <property type="entry name" value="EFh"/>
    <property type="match status" value="2"/>
</dbReference>
<dbReference type="AlphaFoldDB" id="A0AAU9W7R4"/>
<sequence length="606" mass="67749">MLPSITNGQFRIGSSPIHSLNGVHGIRILNNSKAKDEERNCPSLPLISEGSFTSLVSRRSGKTSPNGKGSEKGNDQGLGSNGGIESGSSELKMKQLQLDCEFKNAERGWFPQGLNPRLATSSQVSHLPAMGFHMMSTSERLIHHQSVGQPVENLHNRRQLTTDDNTNKKGYPMAPGGSTVIGTRYRMPSVGNAVSPTKDVSVALSSNLSELASPRKIHKRGVSKPKELEIHSRSCSCRRHTQERDQKATLKSRSLDSLRKERLNKVERKEGLNNKKTVKPTDRPPPKKQQMPNVLDVPQSRRKSKRANVLASDSFFNLPDYQKRVKKSTSKLTGQTNLKSLMKVKEVNRTEPVPRIDIATEEHLEESMIYVENFDEDHGNKSEKEDVVEQMDLEYSKDERELKEQSGRLDVTSAASLTVCEPQRSVTPRLLKVSSDQQKDLSTLSAIFKKLDTDCDGHLSFAELKKSLPPHVTRKQVSYLKKIYDIACESTYFGLEEFTATHQMCDLLAKSSSAVSNALNSLDYSSVDFWLSTFMESFCKVDKKQSGTIDMQSFENMLASLINVHPDSFILQRILSTVNKTKHDTISGVELLTYIPYFMTAAPKDT</sequence>
<dbReference type="EMBL" id="CALNXJ010000009">
    <property type="protein sequence ID" value="CAH3104507.1"/>
    <property type="molecule type" value="Genomic_DNA"/>
</dbReference>
<dbReference type="GO" id="GO:0005509">
    <property type="term" value="F:calcium ion binding"/>
    <property type="evidence" value="ECO:0007669"/>
    <property type="project" value="InterPro"/>
</dbReference>
<dbReference type="InterPro" id="IPR018247">
    <property type="entry name" value="EF_Hand_1_Ca_BS"/>
</dbReference>